<evidence type="ECO:0000313" key="5">
    <source>
        <dbReference type="Proteomes" id="UP000092024"/>
    </source>
</evidence>
<accession>A0A1A5YRM5</accession>
<dbReference type="InterPro" id="IPR011256">
    <property type="entry name" value="Reg_factor_effector_dom_sf"/>
</dbReference>
<dbReference type="AlphaFoldDB" id="A0A1A5YRM5"/>
<keyword evidence="5" id="KW-1185">Reference proteome</keyword>
<evidence type="ECO:0000256" key="1">
    <source>
        <dbReference type="ARBA" id="ARBA00023125"/>
    </source>
</evidence>
<dbReference type="InterPro" id="IPR009061">
    <property type="entry name" value="DNA-bd_dom_put_sf"/>
</dbReference>
<dbReference type="Proteomes" id="UP000092024">
    <property type="component" value="Unassembled WGS sequence"/>
</dbReference>
<comment type="caution">
    <text evidence="4">The sequence shown here is derived from an EMBL/GenBank/DDBJ whole genome shotgun (WGS) entry which is preliminary data.</text>
</comment>
<dbReference type="STRING" id="1844972.A7K91_10350"/>
<sequence length="278" mass="32408">MFKISEFSRLSKASLKTLRYYDQIGILKPRRVDHDSGYRYYSADQLLELNRILVYKELGFTLPQISQLLQEDITLENIQGMFKLKRSEIQQIIDTEQARLARIEQRIGLIEREGQLETGQEIRVTAEEAKLFLFQKAYGREEDIPVLIREAEPLVTKEIRQLIQGPQVVLWRDVDGKEDEFEFEVGYYLTSEPRSYPDPFQLRTLPPEPMMAAMAFHSNSKFDGAACVHLAKWIENSNYEIKENEYGRELYLPLSPGQEAQFIEIQIPIGNRKLEIGN</sequence>
<reference evidence="4 5" key="1">
    <citation type="submission" date="2016-05" db="EMBL/GenBank/DDBJ databases">
        <title>Paenibacillus oryzae. sp. nov., isolated from the rice root.</title>
        <authorList>
            <person name="Zhang J."/>
            <person name="Zhang X."/>
        </authorList>
    </citation>
    <scope>NUCLEOTIDE SEQUENCE [LARGE SCALE GENOMIC DNA]</scope>
    <source>
        <strain evidence="4 5">1DrF-4</strain>
    </source>
</reference>
<keyword evidence="2" id="KW-0175">Coiled coil</keyword>
<dbReference type="GO" id="GO:0003700">
    <property type="term" value="F:DNA-binding transcription factor activity"/>
    <property type="evidence" value="ECO:0007669"/>
    <property type="project" value="InterPro"/>
</dbReference>
<evidence type="ECO:0000256" key="2">
    <source>
        <dbReference type="SAM" id="Coils"/>
    </source>
</evidence>
<dbReference type="Pfam" id="PF13411">
    <property type="entry name" value="MerR_1"/>
    <property type="match status" value="1"/>
</dbReference>
<dbReference type="InterPro" id="IPR047057">
    <property type="entry name" value="MerR_fam"/>
</dbReference>
<dbReference type="Gene3D" id="1.10.1660.10">
    <property type="match status" value="1"/>
</dbReference>
<dbReference type="OrthoDB" id="9773308at2"/>
<dbReference type="Gene3D" id="3.20.80.10">
    <property type="entry name" value="Regulatory factor, effector binding domain"/>
    <property type="match status" value="1"/>
</dbReference>
<keyword evidence="1" id="KW-0238">DNA-binding</keyword>
<dbReference type="SMART" id="SM00422">
    <property type="entry name" value="HTH_MERR"/>
    <property type="match status" value="1"/>
</dbReference>
<dbReference type="PANTHER" id="PTHR30204:SF97">
    <property type="entry name" value="MERR FAMILY REGULATORY PROTEIN"/>
    <property type="match status" value="1"/>
</dbReference>
<dbReference type="CDD" id="cd01107">
    <property type="entry name" value="HTH_BmrR"/>
    <property type="match status" value="1"/>
</dbReference>
<organism evidence="4 5">
    <name type="scientific">Paenibacillus oryzae</name>
    <dbReference type="NCBI Taxonomy" id="1844972"/>
    <lineage>
        <taxon>Bacteria</taxon>
        <taxon>Bacillati</taxon>
        <taxon>Bacillota</taxon>
        <taxon>Bacilli</taxon>
        <taxon>Bacillales</taxon>
        <taxon>Paenibacillaceae</taxon>
        <taxon>Paenibacillus</taxon>
    </lineage>
</organism>
<dbReference type="PROSITE" id="PS50937">
    <property type="entry name" value="HTH_MERR_2"/>
    <property type="match status" value="1"/>
</dbReference>
<name>A0A1A5YRM5_9BACL</name>
<dbReference type="SUPFAM" id="SSF55136">
    <property type="entry name" value="Probable bacterial effector-binding domain"/>
    <property type="match status" value="1"/>
</dbReference>
<dbReference type="RefSeq" id="WP_068679562.1">
    <property type="nucleotide sequence ID" value="NZ_LYPA01000028.1"/>
</dbReference>
<feature type="domain" description="HTH merR-type" evidence="3">
    <location>
        <begin position="1"/>
        <end position="71"/>
    </location>
</feature>
<gene>
    <name evidence="4" type="ORF">A7K91_10350</name>
</gene>
<feature type="coiled-coil region" evidence="2">
    <location>
        <begin position="86"/>
        <end position="113"/>
    </location>
</feature>
<dbReference type="InterPro" id="IPR000551">
    <property type="entry name" value="MerR-type_HTH_dom"/>
</dbReference>
<evidence type="ECO:0000259" key="3">
    <source>
        <dbReference type="PROSITE" id="PS50937"/>
    </source>
</evidence>
<protein>
    <submittedName>
        <fullName evidence="4">Transcriptional regulator</fullName>
    </submittedName>
</protein>
<dbReference type="PANTHER" id="PTHR30204">
    <property type="entry name" value="REDOX-CYCLING DRUG-SENSING TRANSCRIPTIONAL ACTIVATOR SOXR"/>
    <property type="match status" value="1"/>
</dbReference>
<evidence type="ECO:0000313" key="4">
    <source>
        <dbReference type="EMBL" id="OBR68209.1"/>
    </source>
</evidence>
<dbReference type="GO" id="GO:0003677">
    <property type="term" value="F:DNA binding"/>
    <property type="evidence" value="ECO:0007669"/>
    <property type="project" value="UniProtKB-KW"/>
</dbReference>
<dbReference type="SUPFAM" id="SSF46955">
    <property type="entry name" value="Putative DNA-binding domain"/>
    <property type="match status" value="1"/>
</dbReference>
<dbReference type="EMBL" id="LYPA01000028">
    <property type="protein sequence ID" value="OBR68209.1"/>
    <property type="molecule type" value="Genomic_DNA"/>
</dbReference>
<proteinExistence type="predicted"/>